<feature type="domain" description="Lunapark zinc ribbon" evidence="3">
    <location>
        <begin position="152"/>
        <end position="184"/>
    </location>
</feature>
<dbReference type="Pfam" id="PF10058">
    <property type="entry name" value="Zn_ribbon_10"/>
    <property type="match status" value="1"/>
</dbReference>
<proteinExistence type="predicted"/>
<keyword evidence="2" id="KW-0812">Transmembrane</keyword>
<dbReference type="EMBL" id="JARTCD010000003">
    <property type="protein sequence ID" value="KAJ8663111.1"/>
    <property type="molecule type" value="Genomic_DNA"/>
</dbReference>
<dbReference type="AlphaFoldDB" id="A0AAD7Y3J0"/>
<evidence type="ECO:0000313" key="5">
    <source>
        <dbReference type="Proteomes" id="UP001234581"/>
    </source>
</evidence>
<protein>
    <recommendedName>
        <fullName evidence="3">Lunapark zinc ribbon domain-containing protein</fullName>
    </recommendedName>
</protein>
<dbReference type="Proteomes" id="UP001234581">
    <property type="component" value="Unassembled WGS sequence"/>
</dbReference>
<evidence type="ECO:0000256" key="2">
    <source>
        <dbReference type="SAM" id="Phobius"/>
    </source>
</evidence>
<gene>
    <name evidence="4" type="ORF">O0I10_001288</name>
</gene>
<feature type="transmembrane region" description="Helical" evidence="2">
    <location>
        <begin position="50"/>
        <end position="72"/>
    </location>
</feature>
<keyword evidence="2" id="KW-1133">Transmembrane helix</keyword>
<dbReference type="GeneID" id="83208706"/>
<keyword evidence="2" id="KW-0472">Membrane</keyword>
<evidence type="ECO:0000313" key="4">
    <source>
        <dbReference type="EMBL" id="KAJ8663111.1"/>
    </source>
</evidence>
<keyword evidence="5" id="KW-1185">Reference proteome</keyword>
<accession>A0AAD7Y3J0</accession>
<name>A0AAD7Y3J0_9FUNG</name>
<dbReference type="InterPro" id="IPR019273">
    <property type="entry name" value="Lunapark_Znf"/>
</dbReference>
<comment type="caution">
    <text evidence="4">The sequence shown here is derived from an EMBL/GenBank/DDBJ whole genome shotgun (WGS) entry which is preliminary data.</text>
</comment>
<evidence type="ECO:0000259" key="3">
    <source>
        <dbReference type="Pfam" id="PF10058"/>
    </source>
</evidence>
<keyword evidence="1" id="KW-0175">Coiled coil</keyword>
<dbReference type="RefSeq" id="XP_058348023.1">
    <property type="nucleotide sequence ID" value="XM_058481385.1"/>
</dbReference>
<reference evidence="4 5" key="1">
    <citation type="submission" date="2023-03" db="EMBL/GenBank/DDBJ databases">
        <title>Genome sequence of Lichtheimia ornata CBS 291.66.</title>
        <authorList>
            <person name="Mohabir J.T."/>
            <person name="Shea T.P."/>
            <person name="Kurbessoian T."/>
            <person name="Berby B."/>
            <person name="Fontaine J."/>
            <person name="Livny J."/>
            <person name="Gnirke A."/>
            <person name="Stajich J.E."/>
            <person name="Cuomo C.A."/>
        </authorList>
    </citation>
    <scope>NUCLEOTIDE SEQUENCE [LARGE SCALE GENOMIC DNA]</scope>
    <source>
        <strain evidence="4">CBS 291.66</strain>
    </source>
</reference>
<feature type="coiled-coil region" evidence="1">
    <location>
        <begin position="17"/>
        <end position="44"/>
    </location>
</feature>
<organism evidence="4 5">
    <name type="scientific">Lichtheimia ornata</name>
    <dbReference type="NCBI Taxonomy" id="688661"/>
    <lineage>
        <taxon>Eukaryota</taxon>
        <taxon>Fungi</taxon>
        <taxon>Fungi incertae sedis</taxon>
        <taxon>Mucoromycota</taxon>
        <taxon>Mucoromycotina</taxon>
        <taxon>Mucoromycetes</taxon>
        <taxon>Mucorales</taxon>
        <taxon>Lichtheimiaceae</taxon>
        <taxon>Lichtheimia</taxon>
    </lineage>
</organism>
<evidence type="ECO:0000256" key="1">
    <source>
        <dbReference type="SAM" id="Coils"/>
    </source>
</evidence>
<sequence>MNELLFIDRQKPPYPRLDTLQQALTHLEDDIDNTANELLRLDRHSRRMQLLPMLYSGIVWIVYVGYCFFALRDAHWDTITLAVTPAIVSPLCIRYGQRLVEWWFKQHQGQARMKLAWLRARYDSKLNELKAKVPPDHPILELYQTSSQRPGHHALICNFCFAFNGLATHPQSTQYVCPKCLKFNTTHDTQDTGMIKEEGSIASRVKRRRLKSR</sequence>